<protein>
    <submittedName>
        <fullName evidence="7">Molecular chaperone DnaK</fullName>
    </submittedName>
</protein>
<dbReference type="GO" id="GO:0008270">
    <property type="term" value="F:zinc ion binding"/>
    <property type="evidence" value="ECO:0007669"/>
    <property type="project" value="UniProtKB-KW"/>
</dbReference>
<proteinExistence type="predicted"/>
<dbReference type="AlphaFoldDB" id="A0A229P6H3"/>
<dbReference type="InterPro" id="IPR014240">
    <property type="entry name" value="YteA"/>
</dbReference>
<keyword evidence="3" id="KW-0862">Zinc</keyword>
<dbReference type="SUPFAM" id="SSF109635">
    <property type="entry name" value="DnaK suppressor protein DksA, alpha-hairpin domain"/>
    <property type="match status" value="1"/>
</dbReference>
<reference evidence="7 8" key="1">
    <citation type="submission" date="2017-07" db="EMBL/GenBank/DDBJ databases">
        <title>Paenibacillus herberti R33 genome sequencing and assembly.</title>
        <authorList>
            <person name="Su W."/>
        </authorList>
    </citation>
    <scope>NUCLEOTIDE SEQUENCE [LARGE SCALE GENOMIC DNA]</scope>
    <source>
        <strain evidence="7 8">R33</strain>
    </source>
</reference>
<dbReference type="Proteomes" id="UP000215145">
    <property type="component" value="Unassembled WGS sequence"/>
</dbReference>
<dbReference type="SUPFAM" id="SSF57716">
    <property type="entry name" value="Glucocorticoid receptor-like (DNA-binding domain)"/>
    <property type="match status" value="1"/>
</dbReference>
<evidence type="ECO:0000256" key="2">
    <source>
        <dbReference type="ARBA" id="ARBA00022771"/>
    </source>
</evidence>
<keyword evidence="1" id="KW-0479">Metal-binding</keyword>
<dbReference type="PANTHER" id="PTHR33823:SF4">
    <property type="entry name" value="GENERAL STRESS PROTEIN 16O"/>
    <property type="match status" value="1"/>
</dbReference>
<comment type="caution">
    <text evidence="7">The sequence shown here is derived from an EMBL/GenBank/DDBJ whole genome shotgun (WGS) entry which is preliminary data.</text>
</comment>
<dbReference type="Pfam" id="PF01258">
    <property type="entry name" value="zf-dskA_traR"/>
    <property type="match status" value="1"/>
</dbReference>
<feature type="zinc finger region" description="dksA C4-type" evidence="4">
    <location>
        <begin position="94"/>
        <end position="118"/>
    </location>
</feature>
<evidence type="ECO:0000256" key="4">
    <source>
        <dbReference type="PROSITE-ProRule" id="PRU00510"/>
    </source>
</evidence>
<dbReference type="NCBIfam" id="TIGR02890">
    <property type="entry name" value="bacill_yteA"/>
    <property type="match status" value="1"/>
</dbReference>
<gene>
    <name evidence="7" type="ORF">CGZ75_02980</name>
</gene>
<evidence type="ECO:0000259" key="6">
    <source>
        <dbReference type="Pfam" id="PF01258"/>
    </source>
</evidence>
<dbReference type="PROSITE" id="PS51128">
    <property type="entry name" value="ZF_DKSA_2"/>
    <property type="match status" value="1"/>
</dbReference>
<dbReference type="InterPro" id="IPR000962">
    <property type="entry name" value="Znf_DskA_TraR"/>
</dbReference>
<keyword evidence="2" id="KW-0863">Zinc-finger</keyword>
<accession>A0A229P6H3</accession>
<evidence type="ECO:0000256" key="3">
    <source>
        <dbReference type="ARBA" id="ARBA00022833"/>
    </source>
</evidence>
<dbReference type="RefSeq" id="WP_089524526.1">
    <property type="nucleotide sequence ID" value="NZ_NMUQ01000001.1"/>
</dbReference>
<feature type="region of interest" description="Disordered" evidence="5">
    <location>
        <begin position="26"/>
        <end position="53"/>
    </location>
</feature>
<evidence type="ECO:0000313" key="8">
    <source>
        <dbReference type="Proteomes" id="UP000215145"/>
    </source>
</evidence>
<organism evidence="7 8">
    <name type="scientific">Paenibacillus herberti</name>
    <dbReference type="NCBI Taxonomy" id="1619309"/>
    <lineage>
        <taxon>Bacteria</taxon>
        <taxon>Bacillati</taxon>
        <taxon>Bacillota</taxon>
        <taxon>Bacilli</taxon>
        <taxon>Bacillales</taxon>
        <taxon>Paenibacillaceae</taxon>
        <taxon>Paenibacillus</taxon>
    </lineage>
</organism>
<dbReference type="InterPro" id="IPR037187">
    <property type="entry name" value="DnaK_N"/>
</dbReference>
<feature type="region of interest" description="Disordered" evidence="5">
    <location>
        <begin position="136"/>
        <end position="155"/>
    </location>
</feature>
<name>A0A229P6H3_9BACL</name>
<dbReference type="PANTHER" id="PTHR33823">
    <property type="entry name" value="RNA POLYMERASE-BINDING TRANSCRIPTION FACTOR DKSA-RELATED"/>
    <property type="match status" value="1"/>
</dbReference>
<sequence>MTHSPAFIDRMKQRLLLEREELIRHKEQSEHSGLQNALRDETGELSTIDNHPGDVATEMFERGKDLALEEQFDLHRDRVEAALSSIDNGSYGLCISCGKEIPEQRLEALPDTQYCVDHSPRQHTSHRRPAEEAVLLPPFGDSDRDGKDDPGFDGEDAWQVVESWGNSDSPAMQEQPGDNYDRLGIEAVENDGYVEDMESFLATDITGRHVSVIRNREYSSYMERGEGEELGEE</sequence>
<evidence type="ECO:0000256" key="5">
    <source>
        <dbReference type="SAM" id="MobiDB-lite"/>
    </source>
</evidence>
<feature type="domain" description="Zinc finger DksA/TraR C4-type" evidence="6">
    <location>
        <begin position="89"/>
        <end position="117"/>
    </location>
</feature>
<evidence type="ECO:0000313" key="7">
    <source>
        <dbReference type="EMBL" id="OXM17449.1"/>
    </source>
</evidence>
<evidence type="ECO:0000256" key="1">
    <source>
        <dbReference type="ARBA" id="ARBA00022723"/>
    </source>
</evidence>
<keyword evidence="8" id="KW-1185">Reference proteome</keyword>
<dbReference type="EMBL" id="NMUQ01000001">
    <property type="protein sequence ID" value="OXM17449.1"/>
    <property type="molecule type" value="Genomic_DNA"/>
</dbReference>
<feature type="compositionally biased region" description="Basic and acidic residues" evidence="5">
    <location>
        <begin position="141"/>
        <end position="150"/>
    </location>
</feature>
<dbReference type="Gene3D" id="1.20.120.910">
    <property type="entry name" value="DksA, coiled-coil domain"/>
    <property type="match status" value="1"/>
</dbReference>
<dbReference type="OrthoDB" id="9811543at2"/>